<evidence type="ECO:0000256" key="3">
    <source>
        <dbReference type="SAM" id="SignalP"/>
    </source>
</evidence>
<feature type="domain" description="HTH luxR-type" evidence="4">
    <location>
        <begin position="861"/>
        <end position="918"/>
    </location>
</feature>
<keyword evidence="3" id="KW-0732">Signal</keyword>
<dbReference type="GO" id="GO:0006355">
    <property type="term" value="P:regulation of DNA-templated transcription"/>
    <property type="evidence" value="ECO:0007669"/>
    <property type="project" value="InterPro"/>
</dbReference>
<dbReference type="InterPro" id="IPR000792">
    <property type="entry name" value="Tscrpt_reg_LuxR_C"/>
</dbReference>
<dbReference type="Gene3D" id="1.10.10.10">
    <property type="entry name" value="Winged helix-like DNA-binding domain superfamily/Winged helix DNA-binding domain"/>
    <property type="match status" value="1"/>
</dbReference>
<dbReference type="AlphaFoldDB" id="A0A3D9H2T4"/>
<dbReference type="InterPro" id="IPR016032">
    <property type="entry name" value="Sig_transdc_resp-reg_C-effctor"/>
</dbReference>
<evidence type="ECO:0000313" key="5">
    <source>
        <dbReference type="EMBL" id="RED43827.1"/>
    </source>
</evidence>
<feature type="signal peptide" evidence="3">
    <location>
        <begin position="1"/>
        <end position="18"/>
    </location>
</feature>
<accession>A0A3D9H2T4</accession>
<evidence type="ECO:0000256" key="1">
    <source>
        <dbReference type="SAM" id="Coils"/>
    </source>
</evidence>
<keyword evidence="2" id="KW-0812">Transmembrane</keyword>
<dbReference type="Pfam" id="PF07495">
    <property type="entry name" value="Y_Y_Y"/>
    <property type="match status" value="1"/>
</dbReference>
<dbReference type="SUPFAM" id="SSF46894">
    <property type="entry name" value="C-terminal effector domain of the bipartite response regulators"/>
    <property type="match status" value="1"/>
</dbReference>
<keyword evidence="6" id="KW-1185">Reference proteome</keyword>
<reference evidence="5 6" key="1">
    <citation type="submission" date="2018-07" db="EMBL/GenBank/DDBJ databases">
        <title>Genomic Encyclopedia of Type Strains, Phase III (KMG-III): the genomes of soil and plant-associated and newly described type strains.</title>
        <authorList>
            <person name="Whitman W."/>
        </authorList>
    </citation>
    <scope>NUCLEOTIDE SEQUENCE [LARGE SCALE GENOMIC DNA]</scope>
    <source>
        <strain evidence="5 6">CECT 7946</strain>
    </source>
</reference>
<feature type="chain" id="PRO_5017646359" evidence="3">
    <location>
        <begin position="19"/>
        <end position="921"/>
    </location>
</feature>
<keyword evidence="2" id="KW-1133">Transmembrane helix</keyword>
<evidence type="ECO:0000256" key="2">
    <source>
        <dbReference type="SAM" id="Phobius"/>
    </source>
</evidence>
<feature type="coiled-coil region" evidence="1">
    <location>
        <begin position="771"/>
        <end position="819"/>
    </location>
</feature>
<proteinExistence type="predicted"/>
<dbReference type="EMBL" id="QRDV01000004">
    <property type="protein sequence ID" value="RED43827.1"/>
    <property type="molecule type" value="Genomic_DNA"/>
</dbReference>
<keyword evidence="2" id="KW-0472">Membrane</keyword>
<name>A0A3D9H2T4_9FLAO</name>
<dbReference type="InterPro" id="IPR011123">
    <property type="entry name" value="Y_Y_Y"/>
</dbReference>
<evidence type="ECO:0000313" key="6">
    <source>
        <dbReference type="Proteomes" id="UP000256980"/>
    </source>
</evidence>
<evidence type="ECO:0000259" key="4">
    <source>
        <dbReference type="SMART" id="SM00421"/>
    </source>
</evidence>
<dbReference type="GO" id="GO:0003677">
    <property type="term" value="F:DNA binding"/>
    <property type="evidence" value="ECO:0007669"/>
    <property type="project" value="InterPro"/>
</dbReference>
<sequence length="921" mass="106693">MKNILSILSLFLALILHSQELPPIETFTTSDYAGENQNWMISQDSNNYIYVANNLGLLEFNGSEWTPYRSPNNTILRAVKVIGDRVYSGCYEEFGYWERNKFGQLDYTSLIPELGNKILNDDQIWNIISYDDWVLFQAGHALYFYHKTSKKFKTIISKNIIYKVFNVNNRIYYHVANEGIYVLEEGKPKLMVKDSIVLEDRVIGVFQNEDKLIMLSRNSGFFELHDDKLEEWNVSSNERLKALNVFSSIQLKDGSFVLGTISNGLVKINRKGEIEYEINQKKGLANNTVLSLFEDYKSNVWTGLDNGLNCINVNSAINTFIDYNGDIGTVYTTLIFNNFLYVGTNQGLFYRSIDSKNQDFKFVKGTAGQVWSLFNDNDGNLFCGHHLGTFLIEEDKSKSISSILGAWNFKTVPNHANLLLQGNYDGLYVLQKNNNSWRVRNKIEGFKNSSRFFEINDINQILVNHEYKGVFRIQLDSTLHKVIDIKPQSELALGKNSGLITYKDQIIYTSEDGVFNYIKSEEKFEKNITLSEKVSPYKSVKMVVDQTGKLWLFSEHNISFIDNDNLTNQPEITTVSIPSSLRKGVLGFENIQHIEKEKYVIGTSNGYLTMDLSQIHNTSEYVIYLNSAKIIDLNDGITDLPIQDEGDFKHKQGTLVFDYSVPEYNKFLDVNYQYKLNGKMDRWSAWSKQSSIQFENLPFGDYTLEVRAKVGNKVTENNVNYHFNINRPWYFSNMAILFYVLLLVVVGLLIHRAYKFYYERILKHEHIKSERAFIQIKNEKLNQDIEGKNRELAISTMSIIKKNELLRKIKKELKTTKNKEDIASAIDLIDTNLNNNKDWKFFKEAFNNADKDFMDKIKAAHPELTPNDLKFCAYLRLNLSSKEMAPLLNISIKSVETKRYRLRKRLQLHHDDSLVNYILKF</sequence>
<keyword evidence="1" id="KW-0175">Coiled coil</keyword>
<dbReference type="Gene3D" id="2.130.10.10">
    <property type="entry name" value="YVTN repeat-like/Quinoprotein amine dehydrogenase"/>
    <property type="match status" value="2"/>
</dbReference>
<protein>
    <submittedName>
        <fullName evidence="5">YXYXY domain-containing protein</fullName>
    </submittedName>
</protein>
<dbReference type="Gene3D" id="2.60.40.10">
    <property type="entry name" value="Immunoglobulins"/>
    <property type="match status" value="1"/>
</dbReference>
<gene>
    <name evidence="5" type="ORF">DFQ10_10416</name>
</gene>
<dbReference type="InterPro" id="IPR036388">
    <property type="entry name" value="WH-like_DNA-bd_sf"/>
</dbReference>
<dbReference type="InterPro" id="IPR013783">
    <property type="entry name" value="Ig-like_fold"/>
</dbReference>
<comment type="caution">
    <text evidence="5">The sequence shown here is derived from an EMBL/GenBank/DDBJ whole genome shotgun (WGS) entry which is preliminary data.</text>
</comment>
<feature type="transmembrane region" description="Helical" evidence="2">
    <location>
        <begin position="729"/>
        <end position="750"/>
    </location>
</feature>
<dbReference type="Proteomes" id="UP000256980">
    <property type="component" value="Unassembled WGS sequence"/>
</dbReference>
<dbReference type="InterPro" id="IPR015943">
    <property type="entry name" value="WD40/YVTN_repeat-like_dom_sf"/>
</dbReference>
<organism evidence="5 6">
    <name type="scientific">Winogradskyella eximia</name>
    <dbReference type="NCBI Taxonomy" id="262006"/>
    <lineage>
        <taxon>Bacteria</taxon>
        <taxon>Pseudomonadati</taxon>
        <taxon>Bacteroidota</taxon>
        <taxon>Flavobacteriia</taxon>
        <taxon>Flavobacteriales</taxon>
        <taxon>Flavobacteriaceae</taxon>
        <taxon>Winogradskyella</taxon>
    </lineage>
</organism>
<dbReference type="SMART" id="SM00421">
    <property type="entry name" value="HTH_LUXR"/>
    <property type="match status" value="1"/>
</dbReference>